<organism evidence="1 2">
    <name type="scientific">Dermatophagoides farinae</name>
    <name type="common">American house dust mite</name>
    <dbReference type="NCBI Taxonomy" id="6954"/>
    <lineage>
        <taxon>Eukaryota</taxon>
        <taxon>Metazoa</taxon>
        <taxon>Ecdysozoa</taxon>
        <taxon>Arthropoda</taxon>
        <taxon>Chelicerata</taxon>
        <taxon>Arachnida</taxon>
        <taxon>Acari</taxon>
        <taxon>Acariformes</taxon>
        <taxon>Sarcoptiformes</taxon>
        <taxon>Astigmata</taxon>
        <taxon>Psoroptidia</taxon>
        <taxon>Analgoidea</taxon>
        <taxon>Pyroglyphidae</taxon>
        <taxon>Dermatophagoidinae</taxon>
        <taxon>Dermatophagoides</taxon>
    </lineage>
</organism>
<reference evidence="1" key="1">
    <citation type="submission" date="2013-05" db="EMBL/GenBank/DDBJ databases">
        <authorList>
            <person name="Yim A.K.Y."/>
            <person name="Chan T.F."/>
            <person name="Ji K.M."/>
            <person name="Liu X.Y."/>
            <person name="Zhou J.W."/>
            <person name="Li R.Q."/>
            <person name="Yang K.Y."/>
            <person name="Li J."/>
            <person name="Li M."/>
            <person name="Law P.T.W."/>
            <person name="Wu Y.L."/>
            <person name="Cai Z.L."/>
            <person name="Qin H."/>
            <person name="Bao Y."/>
            <person name="Leung R.K.K."/>
            <person name="Ng P.K.S."/>
            <person name="Zou J."/>
            <person name="Zhong X.J."/>
            <person name="Ran P.X."/>
            <person name="Zhong N.S."/>
            <person name="Liu Z.G."/>
            <person name="Tsui S.K.W."/>
        </authorList>
    </citation>
    <scope>NUCLEOTIDE SEQUENCE</scope>
    <source>
        <strain evidence="1">Derf</strain>
        <tissue evidence="1">Whole organism</tissue>
    </source>
</reference>
<sequence length="74" mass="7864">MLAGAWECKKSDKKLNHQMPSIVDGAGFSSESPTTTTTAAAAAESSEFNWPIQGSAICGWRAAISHRATSYCEL</sequence>
<dbReference type="AlphaFoldDB" id="A0A922KVP8"/>
<evidence type="ECO:0000313" key="2">
    <source>
        <dbReference type="Proteomes" id="UP000790347"/>
    </source>
</evidence>
<dbReference type="EMBL" id="ASGP02000009">
    <property type="protein sequence ID" value="KAH9491063.1"/>
    <property type="molecule type" value="Genomic_DNA"/>
</dbReference>
<proteinExistence type="predicted"/>
<accession>A0A922KVP8</accession>
<reference evidence="1" key="2">
    <citation type="journal article" date="2022" name="Res Sq">
        <title>Comparative Genomics Reveals Insights into the Divergent Evolution of Astigmatic Mites and Household Pest Adaptations.</title>
        <authorList>
            <person name="Xiong Q."/>
            <person name="Wan A.T.-Y."/>
            <person name="Liu X.-Y."/>
            <person name="Fung C.S.-H."/>
            <person name="Xiao X."/>
            <person name="Malainual N."/>
            <person name="Hou J."/>
            <person name="Wang L."/>
            <person name="Wang M."/>
            <person name="Yang K."/>
            <person name="Cui Y."/>
            <person name="Leung E."/>
            <person name="Nong W."/>
            <person name="Shin S.-K."/>
            <person name="Au S."/>
            <person name="Jeong K.Y."/>
            <person name="Chew F.T."/>
            <person name="Hui J."/>
            <person name="Leung T.F."/>
            <person name="Tungtrongchitr A."/>
            <person name="Zhong N."/>
            <person name="Liu Z."/>
            <person name="Tsui S."/>
        </authorList>
    </citation>
    <scope>NUCLEOTIDE SEQUENCE</scope>
    <source>
        <strain evidence="1">Derf</strain>
        <tissue evidence="1">Whole organism</tissue>
    </source>
</reference>
<protein>
    <submittedName>
        <fullName evidence="1">Uncharacterized protein</fullName>
    </submittedName>
</protein>
<gene>
    <name evidence="1" type="ORF">DERF_015799</name>
</gene>
<keyword evidence="2" id="KW-1185">Reference proteome</keyword>
<name>A0A922KVP8_DERFA</name>
<evidence type="ECO:0000313" key="1">
    <source>
        <dbReference type="EMBL" id="KAH9491063.1"/>
    </source>
</evidence>
<dbReference type="Proteomes" id="UP000790347">
    <property type="component" value="Unassembled WGS sequence"/>
</dbReference>
<comment type="caution">
    <text evidence="1">The sequence shown here is derived from an EMBL/GenBank/DDBJ whole genome shotgun (WGS) entry which is preliminary data.</text>
</comment>